<dbReference type="NCBIfam" id="TIGR02664">
    <property type="entry name" value="nitr_red_assoc"/>
    <property type="match status" value="1"/>
</dbReference>
<keyword evidence="2" id="KW-1185">Reference proteome</keyword>
<proteinExistence type="predicted"/>
<dbReference type="EMBL" id="CP089982">
    <property type="protein sequence ID" value="WXA92282.1"/>
    <property type="molecule type" value="Genomic_DNA"/>
</dbReference>
<reference evidence="1 2" key="1">
    <citation type="submission" date="2021-12" db="EMBL/GenBank/DDBJ databases">
        <title>Discovery of the Pendulisporaceae a myxobacterial family with distinct sporulation behavior and unique specialized metabolism.</title>
        <authorList>
            <person name="Garcia R."/>
            <person name="Popoff A."/>
            <person name="Bader C.D."/>
            <person name="Loehr J."/>
            <person name="Walesch S."/>
            <person name="Walt C."/>
            <person name="Boldt J."/>
            <person name="Bunk B."/>
            <person name="Haeckl F.J.F.P.J."/>
            <person name="Gunesch A.P."/>
            <person name="Birkelbach J."/>
            <person name="Nuebel U."/>
            <person name="Pietschmann T."/>
            <person name="Bach T."/>
            <person name="Mueller R."/>
        </authorList>
    </citation>
    <scope>NUCLEOTIDE SEQUENCE [LARGE SCALE GENOMIC DNA]</scope>
    <source>
        <strain evidence="1 2">MSr12523</strain>
    </source>
</reference>
<dbReference type="InterPro" id="IPR013481">
    <property type="entry name" value="NarM"/>
</dbReference>
<evidence type="ECO:0000313" key="2">
    <source>
        <dbReference type="Proteomes" id="UP001379533"/>
    </source>
</evidence>
<evidence type="ECO:0000313" key="1">
    <source>
        <dbReference type="EMBL" id="WXA92282.1"/>
    </source>
</evidence>
<name>A0ABZ2K0L6_9BACT</name>
<organism evidence="1 2">
    <name type="scientific">Pendulispora brunnea</name>
    <dbReference type="NCBI Taxonomy" id="2905690"/>
    <lineage>
        <taxon>Bacteria</taxon>
        <taxon>Pseudomonadati</taxon>
        <taxon>Myxococcota</taxon>
        <taxon>Myxococcia</taxon>
        <taxon>Myxococcales</taxon>
        <taxon>Sorangiineae</taxon>
        <taxon>Pendulisporaceae</taxon>
        <taxon>Pendulispora</taxon>
    </lineage>
</organism>
<protein>
    <submittedName>
        <fullName evidence="1">Nitrate reductase associated protein</fullName>
    </submittedName>
</protein>
<gene>
    <name evidence="1" type="ORF">LZC95_38235</name>
</gene>
<sequence length="152" mass="17057">MSYKRFAFEGNTHESLECVPLTVRRKLDLVGLKISLAGWQTLSRAERLSLCHLPVDEAGELDVYREVFEAFAARANVPLSPLPSEASDRMQWNGAVPPAGVQARLDAMGFALQPSQWAALDEESRYALMKMAEPKRDPRKFSWVLQELGLLP</sequence>
<dbReference type="RefSeq" id="WP_394842899.1">
    <property type="nucleotide sequence ID" value="NZ_CP089982.1"/>
</dbReference>
<dbReference type="Proteomes" id="UP001379533">
    <property type="component" value="Chromosome"/>
</dbReference>
<dbReference type="Pfam" id="PF09655">
    <property type="entry name" value="Nitr_red_assoc"/>
    <property type="match status" value="1"/>
</dbReference>
<accession>A0ABZ2K0L6</accession>